<keyword evidence="1" id="KW-0472">Membrane</keyword>
<protein>
    <recommendedName>
        <fullName evidence="4">Phage holin family protein</fullName>
    </recommendedName>
</protein>
<keyword evidence="1" id="KW-0812">Transmembrane</keyword>
<evidence type="ECO:0000313" key="3">
    <source>
        <dbReference type="Proteomes" id="UP000193926"/>
    </source>
</evidence>
<evidence type="ECO:0008006" key="4">
    <source>
        <dbReference type="Google" id="ProtNLM"/>
    </source>
</evidence>
<accession>A0A1X4NCS1</accession>
<keyword evidence="1" id="KW-1133">Transmembrane helix</keyword>
<evidence type="ECO:0000313" key="2">
    <source>
        <dbReference type="EMBL" id="OSQ44576.1"/>
    </source>
</evidence>
<proteinExistence type="predicted"/>
<name>A0A1X4NCS1_9RHOB</name>
<feature type="transmembrane region" description="Helical" evidence="1">
    <location>
        <begin position="80"/>
        <end position="101"/>
    </location>
</feature>
<keyword evidence="3" id="KW-1185">Reference proteome</keyword>
<dbReference type="Proteomes" id="UP000193926">
    <property type="component" value="Unassembled WGS sequence"/>
</dbReference>
<feature type="transmembrane region" description="Helical" evidence="1">
    <location>
        <begin position="48"/>
        <end position="74"/>
    </location>
</feature>
<sequence length="133" mass="13791">MTDPTPQHPDWRALVVGILAEARALLRTELQLAKRELSDNASRAGGGLILFGLAALVAFVGLTALAVAAVLGVAALGLSLGWAALTAAVGFLAVALILALIGRSRLSAATLTPRRTLKQFKSDVHAVKEMSRA</sequence>
<comment type="caution">
    <text evidence="2">The sequence shown here is derived from an EMBL/GenBank/DDBJ whole genome shotgun (WGS) entry which is preliminary data.</text>
</comment>
<dbReference type="InterPro" id="IPR009937">
    <property type="entry name" value="Phage_holin_3_6"/>
</dbReference>
<reference evidence="2 3" key="1">
    <citation type="submission" date="2014-03" db="EMBL/GenBank/DDBJ databases">
        <title>The draft genome sequence of Marivita geojedonensis KCTC 23882.</title>
        <authorList>
            <person name="Lai Q."/>
            <person name="Shao Z."/>
        </authorList>
    </citation>
    <scope>NUCLEOTIDE SEQUENCE [LARGE SCALE GENOMIC DNA]</scope>
    <source>
        <strain evidence="2 3">DPG-138</strain>
    </source>
</reference>
<gene>
    <name evidence="2" type="ORF">MGEO_19015</name>
</gene>
<dbReference type="EMBL" id="JFKC01000030">
    <property type="protein sequence ID" value="OSQ44576.1"/>
    <property type="molecule type" value="Genomic_DNA"/>
</dbReference>
<evidence type="ECO:0000256" key="1">
    <source>
        <dbReference type="SAM" id="Phobius"/>
    </source>
</evidence>
<dbReference type="OrthoDB" id="10012588at2"/>
<dbReference type="AlphaFoldDB" id="A0A1X4NCS1"/>
<dbReference type="RefSeq" id="WP_158091058.1">
    <property type="nucleotide sequence ID" value="NZ_JFKC01000030.1"/>
</dbReference>
<dbReference type="Pfam" id="PF07332">
    <property type="entry name" value="Phage_holin_3_6"/>
    <property type="match status" value="1"/>
</dbReference>
<organism evidence="2 3">
    <name type="scientific">Marivita geojedonensis</name>
    <dbReference type="NCBI Taxonomy" id="1123756"/>
    <lineage>
        <taxon>Bacteria</taxon>
        <taxon>Pseudomonadati</taxon>
        <taxon>Pseudomonadota</taxon>
        <taxon>Alphaproteobacteria</taxon>
        <taxon>Rhodobacterales</taxon>
        <taxon>Roseobacteraceae</taxon>
        <taxon>Marivita</taxon>
    </lineage>
</organism>
<dbReference type="STRING" id="1123756.MGEO_19015"/>